<reference evidence="3" key="1">
    <citation type="submission" date="2021-02" db="EMBL/GenBank/DDBJ databases">
        <authorList>
            <person name="Nowell W R."/>
        </authorList>
    </citation>
    <scope>NUCLEOTIDE SEQUENCE</scope>
</reference>
<accession>A0A814AQL4</accession>
<feature type="region of interest" description="Disordered" evidence="2">
    <location>
        <begin position="491"/>
        <end position="598"/>
    </location>
</feature>
<dbReference type="AlphaFoldDB" id="A0A814AQL4"/>
<feature type="compositionally biased region" description="Basic and acidic residues" evidence="2">
    <location>
        <begin position="530"/>
        <end position="541"/>
    </location>
</feature>
<comment type="caution">
    <text evidence="3">The sequence shown here is derived from an EMBL/GenBank/DDBJ whole genome shotgun (WGS) entry which is preliminary data.</text>
</comment>
<name>A0A814AQL4_9BILA</name>
<feature type="compositionally biased region" description="Low complexity" evidence="2">
    <location>
        <begin position="543"/>
        <end position="552"/>
    </location>
</feature>
<organism evidence="3 4">
    <name type="scientific">Adineta steineri</name>
    <dbReference type="NCBI Taxonomy" id="433720"/>
    <lineage>
        <taxon>Eukaryota</taxon>
        <taxon>Metazoa</taxon>
        <taxon>Spiralia</taxon>
        <taxon>Gnathifera</taxon>
        <taxon>Rotifera</taxon>
        <taxon>Eurotatoria</taxon>
        <taxon>Bdelloidea</taxon>
        <taxon>Adinetida</taxon>
        <taxon>Adinetidae</taxon>
        <taxon>Adineta</taxon>
    </lineage>
</organism>
<evidence type="ECO:0000313" key="3">
    <source>
        <dbReference type="EMBL" id="CAF0916177.1"/>
    </source>
</evidence>
<evidence type="ECO:0000313" key="4">
    <source>
        <dbReference type="Proteomes" id="UP000663860"/>
    </source>
</evidence>
<feature type="coiled-coil region" evidence="1">
    <location>
        <begin position="364"/>
        <end position="396"/>
    </location>
</feature>
<keyword evidence="1" id="KW-0175">Coiled coil</keyword>
<sequence length="770" mass="87786">MDQRNQNNKYPKNTRLFQNTQYQYSNPFSSCNQHDYHPLSSIDTTSDLTESLSTFYDIQSVEPSRYIPADLTQLPSINNINPTDTSHVRTDIQKRISDIDRNLTSLEQQSAIIHDVPTHFPPIIKQNIQQPITTQKYENRIWPDKPKRVYEVRPSLKINENQPLETMKKNTPSSNLPLHSEYDYELDTEDLLDDSKSSDQFLLDLPIESQTYTINFDSKCNDNDLILSNEDTESLLQAVLEMQLEAELNLQIASHNTILPVISDKKSSSSQSATNKSTTINSFLKNNDLSSLATYLFGDSENEEDFFIDIDENNYIISTNVDIIINTDSNCMSMKQFQTSSVISVSTNVLEEQQNLTSEIPSTIKRNNQRVKAAAAEEEEKEKEEEEIKRKKISVIKKPIATATSILPSPSSSSLKQVLPSSIIDSVQTQFSLNNNNRKNNNYYRKPSNTILNTDAFYSSIEEEQKKLSNNSKISPYSSSSLILQIHFPMPAEIPNTSDEEIEQNNEEMRSISSTSRNSEKDIDNEDNQTPERLDSADHRVQSSSSHSSSSRHTSRSEYAKTSSRRSSRALVPLNHHQRFPDLELPSDTPRSHRPIQQEWYDDMNKSRLTHRMDTEGGSTNHSFVHSITPILQPNTPRELVPYRSTPRISENSFASGTLLDSSIRTNRATEIRLSRDMDAHHQHCHDVSQSMPLEIRGFELAGTQCTVPVDATIRPLSNVNYRTSERVKNHRLYPWSMLHGTSSRNSSLVPIAEFRRTSLDTTITETHQS</sequence>
<dbReference type="EMBL" id="CAJNOE010000103">
    <property type="protein sequence ID" value="CAF0916177.1"/>
    <property type="molecule type" value="Genomic_DNA"/>
</dbReference>
<evidence type="ECO:0000256" key="2">
    <source>
        <dbReference type="SAM" id="MobiDB-lite"/>
    </source>
</evidence>
<protein>
    <submittedName>
        <fullName evidence="3">Uncharacterized protein</fullName>
    </submittedName>
</protein>
<proteinExistence type="predicted"/>
<gene>
    <name evidence="3" type="ORF">IZO911_LOCUS13051</name>
</gene>
<dbReference type="Proteomes" id="UP000663860">
    <property type="component" value="Unassembled WGS sequence"/>
</dbReference>
<evidence type="ECO:0000256" key="1">
    <source>
        <dbReference type="SAM" id="Coils"/>
    </source>
</evidence>